<dbReference type="EMBL" id="KQ964440">
    <property type="protein sequence ID" value="KXN73162.1"/>
    <property type="molecule type" value="Genomic_DNA"/>
</dbReference>
<dbReference type="Proteomes" id="UP000070444">
    <property type="component" value="Unassembled WGS sequence"/>
</dbReference>
<proteinExistence type="predicted"/>
<dbReference type="SUPFAM" id="SSF56112">
    <property type="entry name" value="Protein kinase-like (PK-like)"/>
    <property type="match status" value="1"/>
</dbReference>
<protein>
    <submittedName>
        <fullName evidence="2">Uncharacterized protein</fullName>
    </submittedName>
</protein>
<gene>
    <name evidence="2" type="ORF">CONCODRAFT_3828</name>
</gene>
<feature type="region of interest" description="Disordered" evidence="1">
    <location>
        <begin position="71"/>
        <end position="97"/>
    </location>
</feature>
<feature type="region of interest" description="Disordered" evidence="1">
    <location>
        <begin position="122"/>
        <end position="154"/>
    </location>
</feature>
<evidence type="ECO:0000313" key="3">
    <source>
        <dbReference type="Proteomes" id="UP000070444"/>
    </source>
</evidence>
<keyword evidence="3" id="KW-1185">Reference proteome</keyword>
<evidence type="ECO:0000313" key="2">
    <source>
        <dbReference type="EMBL" id="KXN73162.1"/>
    </source>
</evidence>
<evidence type="ECO:0000256" key="1">
    <source>
        <dbReference type="SAM" id="MobiDB-lite"/>
    </source>
</evidence>
<sequence length="154" mass="17584">MYGIVDPPKNNPEYEELMKDSKNLPIVIHDWGNKTLGEYLKPNQGHITWEEKRVMKAFMAQRLSKFQQLEDKTSGNVKGTRRFVSPEKYRDRNTPYTHKSDIYSLDVRISVSEEGSPMYPAVPVHLPGMAPDSGPTKGHPASRQFLSAARNERP</sequence>
<dbReference type="AlphaFoldDB" id="A0A137PDW5"/>
<dbReference type="InterPro" id="IPR011009">
    <property type="entry name" value="Kinase-like_dom_sf"/>
</dbReference>
<name>A0A137PDW5_CONC2</name>
<dbReference type="Gene3D" id="1.10.510.10">
    <property type="entry name" value="Transferase(Phosphotransferase) domain 1"/>
    <property type="match status" value="1"/>
</dbReference>
<reference evidence="2 3" key="1">
    <citation type="journal article" date="2015" name="Genome Biol. Evol.">
        <title>Phylogenomic analyses indicate that early fungi evolved digesting cell walls of algal ancestors of land plants.</title>
        <authorList>
            <person name="Chang Y."/>
            <person name="Wang S."/>
            <person name="Sekimoto S."/>
            <person name="Aerts A.L."/>
            <person name="Choi C."/>
            <person name="Clum A."/>
            <person name="LaButti K.M."/>
            <person name="Lindquist E.A."/>
            <person name="Yee Ngan C."/>
            <person name="Ohm R.A."/>
            <person name="Salamov A.A."/>
            <person name="Grigoriev I.V."/>
            <person name="Spatafora J.W."/>
            <person name="Berbee M.L."/>
        </authorList>
    </citation>
    <scope>NUCLEOTIDE SEQUENCE [LARGE SCALE GENOMIC DNA]</scope>
    <source>
        <strain evidence="2 3">NRRL 28638</strain>
    </source>
</reference>
<organism evidence="2 3">
    <name type="scientific">Conidiobolus coronatus (strain ATCC 28846 / CBS 209.66 / NRRL 28638)</name>
    <name type="common">Delacroixia coronata</name>
    <dbReference type="NCBI Taxonomy" id="796925"/>
    <lineage>
        <taxon>Eukaryota</taxon>
        <taxon>Fungi</taxon>
        <taxon>Fungi incertae sedis</taxon>
        <taxon>Zoopagomycota</taxon>
        <taxon>Entomophthoromycotina</taxon>
        <taxon>Entomophthoromycetes</taxon>
        <taxon>Entomophthorales</taxon>
        <taxon>Ancylistaceae</taxon>
        <taxon>Conidiobolus</taxon>
    </lineage>
</organism>
<accession>A0A137PDW5</accession>
<feature type="compositionally biased region" description="Basic and acidic residues" evidence="1">
    <location>
        <begin position="84"/>
        <end position="97"/>
    </location>
</feature>